<dbReference type="PANTHER" id="PTHR48112:SF32">
    <property type="entry name" value="HIGH MOBILITY GROUP PROTEIN B3"/>
    <property type="match status" value="1"/>
</dbReference>
<dbReference type="PANTHER" id="PTHR48112">
    <property type="entry name" value="HIGH MOBILITY GROUP PROTEIN DSP1"/>
    <property type="match status" value="1"/>
</dbReference>
<dbReference type="SMART" id="SM00398">
    <property type="entry name" value="HMG"/>
    <property type="match status" value="2"/>
</dbReference>
<comment type="caution">
    <text evidence="7">The sequence shown here is derived from an EMBL/GenBank/DDBJ whole genome shotgun (WGS) entry which is preliminary data.</text>
</comment>
<dbReference type="EMBL" id="MDYQ01000003">
    <property type="protein sequence ID" value="PRP89424.1"/>
    <property type="molecule type" value="Genomic_DNA"/>
</dbReference>
<feature type="domain" description="HMG box" evidence="6">
    <location>
        <begin position="106"/>
        <end position="174"/>
    </location>
</feature>
<evidence type="ECO:0000256" key="1">
    <source>
        <dbReference type="ARBA" id="ARBA00004123"/>
    </source>
</evidence>
<evidence type="ECO:0000256" key="4">
    <source>
        <dbReference type="PROSITE-ProRule" id="PRU00267"/>
    </source>
</evidence>
<dbReference type="InterPro" id="IPR036910">
    <property type="entry name" value="HMG_box_dom_sf"/>
</dbReference>
<keyword evidence="2 4" id="KW-0238">DNA-binding</keyword>
<feature type="compositionally biased region" description="Basic and acidic residues" evidence="5">
    <location>
        <begin position="48"/>
        <end position="98"/>
    </location>
</feature>
<feature type="region of interest" description="Disordered" evidence="5">
    <location>
        <begin position="41"/>
        <end position="98"/>
    </location>
</feature>
<name>A0A2P6NZP6_9EUKA</name>
<dbReference type="Pfam" id="PF00505">
    <property type="entry name" value="HMG_box"/>
    <property type="match status" value="1"/>
</dbReference>
<comment type="subcellular location">
    <subcellularLocation>
        <location evidence="1">Nucleus</location>
    </subcellularLocation>
</comment>
<sequence>MMIRYSLFRPVLMVNTRPTIALRSSIPSFQPMALRSFATVPSATKVSPAEREAKKKERERLNAQKLKEQEKTKKEKEKKRLTLERAKKTAERQERAKEREIKKLKPKRTLTPRLFYIKSEYPKFKAEHPDATLAGLMKTINDSWKSLTDQQKQPFVELSQKDKEEKQIKRDEWQKHVTKKVTAWVLFIREKINDLAKDMPFAEKMSTLSKQFKELGQEEKKSYQDRVDQHKKKTE</sequence>
<evidence type="ECO:0000313" key="7">
    <source>
        <dbReference type="EMBL" id="PRP89424.1"/>
    </source>
</evidence>
<evidence type="ECO:0000313" key="8">
    <source>
        <dbReference type="Proteomes" id="UP000241769"/>
    </source>
</evidence>
<evidence type="ECO:0000259" key="6">
    <source>
        <dbReference type="PROSITE" id="PS50118"/>
    </source>
</evidence>
<dbReference type="AlphaFoldDB" id="A0A2P6NZP6"/>
<dbReference type="OrthoDB" id="1919336at2759"/>
<keyword evidence="3 4" id="KW-0539">Nucleus</keyword>
<dbReference type="InParanoid" id="A0A2P6NZP6"/>
<dbReference type="GO" id="GO:0003677">
    <property type="term" value="F:DNA binding"/>
    <property type="evidence" value="ECO:0007669"/>
    <property type="project" value="UniProtKB-UniRule"/>
</dbReference>
<organism evidence="7 8">
    <name type="scientific">Planoprotostelium fungivorum</name>
    <dbReference type="NCBI Taxonomy" id="1890364"/>
    <lineage>
        <taxon>Eukaryota</taxon>
        <taxon>Amoebozoa</taxon>
        <taxon>Evosea</taxon>
        <taxon>Variosea</taxon>
        <taxon>Cavosteliida</taxon>
        <taxon>Cavosteliaceae</taxon>
        <taxon>Planoprotostelium</taxon>
    </lineage>
</organism>
<evidence type="ECO:0000256" key="3">
    <source>
        <dbReference type="ARBA" id="ARBA00023242"/>
    </source>
</evidence>
<proteinExistence type="predicted"/>
<gene>
    <name evidence="7" type="ORF">PROFUN_01287</name>
</gene>
<dbReference type="InterPro" id="IPR009071">
    <property type="entry name" value="HMG_box_dom"/>
</dbReference>
<dbReference type="Gene3D" id="1.10.30.10">
    <property type="entry name" value="High mobility group box domain"/>
    <property type="match status" value="2"/>
</dbReference>
<dbReference type="InterPro" id="IPR050342">
    <property type="entry name" value="HMGB"/>
</dbReference>
<dbReference type="PROSITE" id="PS50118">
    <property type="entry name" value="HMG_BOX_2"/>
    <property type="match status" value="1"/>
</dbReference>
<dbReference type="SUPFAM" id="SSF47095">
    <property type="entry name" value="HMG-box"/>
    <property type="match status" value="2"/>
</dbReference>
<evidence type="ECO:0000256" key="2">
    <source>
        <dbReference type="ARBA" id="ARBA00023125"/>
    </source>
</evidence>
<feature type="DNA-binding region" description="HMG box" evidence="4">
    <location>
        <begin position="106"/>
        <end position="174"/>
    </location>
</feature>
<evidence type="ECO:0000256" key="5">
    <source>
        <dbReference type="SAM" id="MobiDB-lite"/>
    </source>
</evidence>
<reference evidence="7 8" key="1">
    <citation type="journal article" date="2018" name="Genome Biol. Evol.">
        <title>Multiple Roots of Fruiting Body Formation in Amoebozoa.</title>
        <authorList>
            <person name="Hillmann F."/>
            <person name="Forbes G."/>
            <person name="Novohradska S."/>
            <person name="Ferling I."/>
            <person name="Riege K."/>
            <person name="Groth M."/>
            <person name="Westermann M."/>
            <person name="Marz M."/>
            <person name="Spaller T."/>
            <person name="Winckler T."/>
            <person name="Schaap P."/>
            <person name="Glockner G."/>
        </authorList>
    </citation>
    <scope>NUCLEOTIDE SEQUENCE [LARGE SCALE GENOMIC DNA]</scope>
    <source>
        <strain evidence="7 8">Jena</strain>
    </source>
</reference>
<dbReference type="GO" id="GO:0005634">
    <property type="term" value="C:nucleus"/>
    <property type="evidence" value="ECO:0007669"/>
    <property type="project" value="UniProtKB-SubCell"/>
</dbReference>
<accession>A0A2P6NZP6</accession>
<dbReference type="CDD" id="cd00084">
    <property type="entry name" value="HMG-box_SF"/>
    <property type="match status" value="1"/>
</dbReference>
<dbReference type="Proteomes" id="UP000241769">
    <property type="component" value="Unassembled WGS sequence"/>
</dbReference>
<protein>
    <submittedName>
        <fullName evidence="7">Non-histone chromosomal protein 6</fullName>
    </submittedName>
</protein>
<keyword evidence="8" id="KW-1185">Reference proteome</keyword>